<sequence>MKLDVIERLLANLEVGVGAFASCDIRRGHQLTFEARPAAGVHYCLAGKGVLRIRNGKTVEVRQHSFVLLPPNVIYSLGANETEESDSVPRRRLRVPLFKESVPTIQAGEGATGIVTVCGEIRFEGVGIPGFFAQLGEPMIEHFEGPDGLREQFIILLAESARPQFGTRPLTEALLKQCLILLLRRKIERGAPPLPWIAALADRGLSKALHAILHRYSETFTVETLASIAGMSRAAFASRFTRVFGQTPICLLRSARLSRAKELLATSDGSIDQIARCVGFSSRSSFSHAFRQAYEIDPSAFRATALVGSDSTF</sequence>
<proteinExistence type="predicted"/>
<reference evidence="5 6" key="1">
    <citation type="submission" date="2020-08" db="EMBL/GenBank/DDBJ databases">
        <title>Genomic Encyclopedia of Type Strains, Phase IV (KMG-V): Genome sequencing to study the core and pangenomes of soil and plant-associated prokaryotes.</title>
        <authorList>
            <person name="Whitman W."/>
        </authorList>
    </citation>
    <scope>NUCLEOTIDE SEQUENCE [LARGE SCALE GENOMIC DNA]</scope>
    <source>
        <strain evidence="5 6">M8US30</strain>
    </source>
</reference>
<dbReference type="EMBL" id="JACHDZ010000003">
    <property type="protein sequence ID" value="MBB5344036.1"/>
    <property type="molecule type" value="Genomic_DNA"/>
</dbReference>
<evidence type="ECO:0000256" key="2">
    <source>
        <dbReference type="ARBA" id="ARBA00023125"/>
    </source>
</evidence>
<dbReference type="PANTHER" id="PTHR46796:SF7">
    <property type="entry name" value="ARAC FAMILY TRANSCRIPTIONAL REGULATOR"/>
    <property type="match status" value="1"/>
</dbReference>
<dbReference type="InterPro" id="IPR050204">
    <property type="entry name" value="AraC_XylS_family_regulators"/>
</dbReference>
<dbReference type="GO" id="GO:0043565">
    <property type="term" value="F:sequence-specific DNA binding"/>
    <property type="evidence" value="ECO:0007669"/>
    <property type="project" value="InterPro"/>
</dbReference>
<evidence type="ECO:0000256" key="1">
    <source>
        <dbReference type="ARBA" id="ARBA00023015"/>
    </source>
</evidence>
<dbReference type="SUPFAM" id="SSF46689">
    <property type="entry name" value="Homeodomain-like"/>
    <property type="match status" value="2"/>
</dbReference>
<dbReference type="InterPro" id="IPR009057">
    <property type="entry name" value="Homeodomain-like_sf"/>
</dbReference>
<accession>A0A7W8J7Q1</accession>
<dbReference type="Pfam" id="PF12852">
    <property type="entry name" value="Cupin_6"/>
    <property type="match status" value="1"/>
</dbReference>
<gene>
    <name evidence="5" type="ORF">HDF10_002015</name>
</gene>
<protein>
    <submittedName>
        <fullName evidence="5">AraC-like DNA-binding protein</fullName>
    </submittedName>
</protein>
<evidence type="ECO:0000259" key="4">
    <source>
        <dbReference type="PROSITE" id="PS01124"/>
    </source>
</evidence>
<dbReference type="InterPro" id="IPR037923">
    <property type="entry name" value="HTH-like"/>
</dbReference>
<dbReference type="InterPro" id="IPR032783">
    <property type="entry name" value="AraC_lig"/>
</dbReference>
<evidence type="ECO:0000313" key="5">
    <source>
        <dbReference type="EMBL" id="MBB5344036.1"/>
    </source>
</evidence>
<comment type="caution">
    <text evidence="5">The sequence shown here is derived from an EMBL/GenBank/DDBJ whole genome shotgun (WGS) entry which is preliminary data.</text>
</comment>
<dbReference type="Gene3D" id="1.10.10.60">
    <property type="entry name" value="Homeodomain-like"/>
    <property type="match status" value="2"/>
</dbReference>
<dbReference type="InterPro" id="IPR020449">
    <property type="entry name" value="Tscrpt_reg_AraC-type_HTH"/>
</dbReference>
<keyword evidence="1" id="KW-0805">Transcription regulation</keyword>
<organism evidence="5 6">
    <name type="scientific">Tunturiibacter lichenicola</name>
    <dbReference type="NCBI Taxonomy" id="2051959"/>
    <lineage>
        <taxon>Bacteria</taxon>
        <taxon>Pseudomonadati</taxon>
        <taxon>Acidobacteriota</taxon>
        <taxon>Terriglobia</taxon>
        <taxon>Terriglobales</taxon>
        <taxon>Acidobacteriaceae</taxon>
        <taxon>Tunturiibacter</taxon>
    </lineage>
</organism>
<dbReference type="Proteomes" id="UP000569092">
    <property type="component" value="Unassembled WGS sequence"/>
</dbReference>
<evidence type="ECO:0000256" key="3">
    <source>
        <dbReference type="ARBA" id="ARBA00023163"/>
    </source>
</evidence>
<keyword evidence="3" id="KW-0804">Transcription</keyword>
<keyword evidence="2" id="KW-0238">DNA-binding</keyword>
<evidence type="ECO:0000313" key="6">
    <source>
        <dbReference type="Proteomes" id="UP000569092"/>
    </source>
</evidence>
<dbReference type="AlphaFoldDB" id="A0A7W8J7Q1"/>
<dbReference type="InterPro" id="IPR018060">
    <property type="entry name" value="HTH_AraC"/>
</dbReference>
<dbReference type="PANTHER" id="PTHR46796">
    <property type="entry name" value="HTH-TYPE TRANSCRIPTIONAL ACTIVATOR RHAS-RELATED"/>
    <property type="match status" value="1"/>
</dbReference>
<dbReference type="Pfam" id="PF12833">
    <property type="entry name" value="HTH_18"/>
    <property type="match status" value="1"/>
</dbReference>
<dbReference type="SMART" id="SM00342">
    <property type="entry name" value="HTH_ARAC"/>
    <property type="match status" value="1"/>
</dbReference>
<name>A0A7W8J7Q1_9BACT</name>
<feature type="domain" description="HTH araC/xylS-type" evidence="4">
    <location>
        <begin position="206"/>
        <end position="304"/>
    </location>
</feature>
<dbReference type="GO" id="GO:0003700">
    <property type="term" value="F:DNA-binding transcription factor activity"/>
    <property type="evidence" value="ECO:0007669"/>
    <property type="project" value="InterPro"/>
</dbReference>
<dbReference type="SUPFAM" id="SSF51215">
    <property type="entry name" value="Regulatory protein AraC"/>
    <property type="match status" value="1"/>
</dbReference>
<dbReference type="PRINTS" id="PR00032">
    <property type="entry name" value="HTHARAC"/>
</dbReference>
<dbReference type="PROSITE" id="PS01124">
    <property type="entry name" value="HTH_ARAC_FAMILY_2"/>
    <property type="match status" value="1"/>
</dbReference>